<reference evidence="1" key="1">
    <citation type="submission" date="2019-10" db="EMBL/GenBank/DDBJ databases">
        <title>Draft genome sequece of Microseira wollei NIES-4236.</title>
        <authorList>
            <person name="Yamaguchi H."/>
            <person name="Suzuki S."/>
            <person name="Kawachi M."/>
        </authorList>
    </citation>
    <scope>NUCLEOTIDE SEQUENCE</scope>
    <source>
        <strain evidence="1">NIES-4236</strain>
    </source>
</reference>
<evidence type="ECO:0000313" key="2">
    <source>
        <dbReference type="Proteomes" id="UP001050975"/>
    </source>
</evidence>
<proteinExistence type="predicted"/>
<protein>
    <submittedName>
        <fullName evidence="1">Uncharacterized protein</fullName>
    </submittedName>
</protein>
<accession>A0AAV3XG16</accession>
<dbReference type="Proteomes" id="UP001050975">
    <property type="component" value="Unassembled WGS sequence"/>
</dbReference>
<keyword evidence="2" id="KW-1185">Reference proteome</keyword>
<evidence type="ECO:0000313" key="1">
    <source>
        <dbReference type="EMBL" id="GET40381.1"/>
    </source>
</evidence>
<comment type="caution">
    <text evidence="1">The sequence shown here is derived from an EMBL/GenBank/DDBJ whole genome shotgun (WGS) entry which is preliminary data.</text>
</comment>
<name>A0AAV3XG16_9CYAN</name>
<dbReference type="EMBL" id="BLAY01000089">
    <property type="protein sequence ID" value="GET40381.1"/>
    <property type="molecule type" value="Genomic_DNA"/>
</dbReference>
<sequence>MSRGVSNNCDLYQQWPTELALTDSVQHKTYTNQALRLN</sequence>
<gene>
    <name evidence="1" type="ORF">MiSe_51900</name>
</gene>
<organism evidence="1 2">
    <name type="scientific">Microseira wollei NIES-4236</name>
    <dbReference type="NCBI Taxonomy" id="2530354"/>
    <lineage>
        <taxon>Bacteria</taxon>
        <taxon>Bacillati</taxon>
        <taxon>Cyanobacteriota</taxon>
        <taxon>Cyanophyceae</taxon>
        <taxon>Oscillatoriophycideae</taxon>
        <taxon>Aerosakkonematales</taxon>
        <taxon>Aerosakkonemataceae</taxon>
        <taxon>Microseira</taxon>
    </lineage>
</organism>
<dbReference type="AlphaFoldDB" id="A0AAV3XG16"/>